<dbReference type="InterPro" id="IPR010982">
    <property type="entry name" value="Lambda_DNA-bd_dom_sf"/>
</dbReference>
<comment type="caution">
    <text evidence="1">The sequence shown here is derived from an EMBL/GenBank/DDBJ whole genome shotgun (WGS) entry which is preliminary data.</text>
</comment>
<gene>
    <name evidence="1" type="ORF">DXZ20_00610</name>
</gene>
<dbReference type="CDD" id="cd00093">
    <property type="entry name" value="HTH_XRE"/>
    <property type="match status" value="1"/>
</dbReference>
<sequence length="108" mass="11630">MNFSKAFDLTLKEFGLTGKAVAVNAGVREATVSNFRNGSDIRTDSLEKLIKALPPDAKQFLFLKVFVDDLNPPAIATMLGLLAGRLKETQGVPEHSQESVISQSPISA</sequence>
<dbReference type="GO" id="GO:0003677">
    <property type="term" value="F:DNA binding"/>
    <property type="evidence" value="ECO:0007669"/>
    <property type="project" value="InterPro"/>
</dbReference>
<dbReference type="AlphaFoldDB" id="A0A6M0REA3"/>
<dbReference type="Proteomes" id="UP000481033">
    <property type="component" value="Unassembled WGS sequence"/>
</dbReference>
<accession>A0A6M0REA3</accession>
<dbReference type="RefSeq" id="WP_006513462.1">
    <property type="nucleotide sequence ID" value="NZ_QXHD01000001.1"/>
</dbReference>
<reference evidence="1 2" key="1">
    <citation type="journal article" date="2020" name="Microb. Ecol.">
        <title>Ecogenomics of the Marine Benthic Filamentous Cyanobacterium Adonisia.</title>
        <authorList>
            <person name="Walter J.M."/>
            <person name="Coutinho F.H."/>
            <person name="Leomil L."/>
            <person name="Hargreaves P.I."/>
            <person name="Campeao M.E."/>
            <person name="Vieira V.V."/>
            <person name="Silva B.S."/>
            <person name="Fistarol G.O."/>
            <person name="Salomon P.S."/>
            <person name="Sawabe T."/>
            <person name="Mino S."/>
            <person name="Hosokawa M."/>
            <person name="Miyashita H."/>
            <person name="Maruyama F."/>
            <person name="van Verk M.C."/>
            <person name="Dutilh B.E."/>
            <person name="Thompson C.C."/>
            <person name="Thompson F.L."/>
        </authorList>
    </citation>
    <scope>NUCLEOTIDE SEQUENCE [LARGE SCALE GENOMIC DNA]</scope>
    <source>
        <strain evidence="1 2">CCMR0081</strain>
    </source>
</reference>
<proteinExistence type="predicted"/>
<keyword evidence="2" id="KW-1185">Reference proteome</keyword>
<name>A0A6M0REA3_9CYAN</name>
<evidence type="ECO:0000313" key="1">
    <source>
        <dbReference type="EMBL" id="NEZ54230.1"/>
    </source>
</evidence>
<organism evidence="1 2">
    <name type="scientific">Adonisia turfae CCMR0081</name>
    <dbReference type="NCBI Taxonomy" id="2292702"/>
    <lineage>
        <taxon>Bacteria</taxon>
        <taxon>Bacillati</taxon>
        <taxon>Cyanobacteriota</taxon>
        <taxon>Adonisia</taxon>
        <taxon>Adonisia turfae</taxon>
    </lineage>
</organism>
<protein>
    <submittedName>
        <fullName evidence="1">XRE family transcriptional regulator</fullName>
    </submittedName>
</protein>
<dbReference type="SUPFAM" id="SSF47413">
    <property type="entry name" value="lambda repressor-like DNA-binding domains"/>
    <property type="match status" value="1"/>
</dbReference>
<dbReference type="EMBL" id="QXHD01000001">
    <property type="protein sequence ID" value="NEZ54230.1"/>
    <property type="molecule type" value="Genomic_DNA"/>
</dbReference>
<evidence type="ECO:0000313" key="2">
    <source>
        <dbReference type="Proteomes" id="UP000481033"/>
    </source>
</evidence>
<dbReference type="InterPro" id="IPR001387">
    <property type="entry name" value="Cro/C1-type_HTH"/>
</dbReference>